<proteinExistence type="predicted"/>
<evidence type="ECO:0000313" key="3">
    <source>
        <dbReference type="Proteomes" id="UP000054549"/>
    </source>
</evidence>
<feature type="region of interest" description="Disordered" evidence="1">
    <location>
        <begin position="44"/>
        <end position="65"/>
    </location>
</feature>
<protein>
    <submittedName>
        <fullName evidence="2">Uncharacterized protein</fullName>
    </submittedName>
</protein>
<evidence type="ECO:0000256" key="1">
    <source>
        <dbReference type="SAM" id="MobiDB-lite"/>
    </source>
</evidence>
<reference evidence="2 3" key="1">
    <citation type="submission" date="2014-04" db="EMBL/GenBank/DDBJ databases">
        <title>Evolutionary Origins and Diversification of the Mycorrhizal Mutualists.</title>
        <authorList>
            <consortium name="DOE Joint Genome Institute"/>
            <consortium name="Mycorrhizal Genomics Consortium"/>
            <person name="Kohler A."/>
            <person name="Kuo A."/>
            <person name="Nagy L.G."/>
            <person name="Floudas D."/>
            <person name="Copeland A."/>
            <person name="Barry K.W."/>
            <person name="Cichocki N."/>
            <person name="Veneault-Fourrey C."/>
            <person name="LaButti K."/>
            <person name="Lindquist E.A."/>
            <person name="Lipzen A."/>
            <person name="Lundell T."/>
            <person name="Morin E."/>
            <person name="Murat C."/>
            <person name="Riley R."/>
            <person name="Ohm R."/>
            <person name="Sun H."/>
            <person name="Tunlid A."/>
            <person name="Henrissat B."/>
            <person name="Grigoriev I.V."/>
            <person name="Hibbett D.S."/>
            <person name="Martin F."/>
        </authorList>
    </citation>
    <scope>NUCLEOTIDE SEQUENCE [LARGE SCALE GENOMIC DNA]</scope>
    <source>
        <strain evidence="2 3">Koide BX008</strain>
    </source>
</reference>
<dbReference type="AlphaFoldDB" id="A0A0C2X947"/>
<dbReference type="EMBL" id="KN818243">
    <property type="protein sequence ID" value="KIL65298.1"/>
    <property type="molecule type" value="Genomic_DNA"/>
</dbReference>
<dbReference type="Proteomes" id="UP000054549">
    <property type="component" value="Unassembled WGS sequence"/>
</dbReference>
<dbReference type="HOGENOM" id="CLU_021108_4_1_1"/>
<sequence length="483" mass="52596">MVRNNKKQKGKASSSTVKESLSKSSIPVLSSAVGSQIAASPNIRSPFPISQSEVPASTQSDGIATNTEFGSHAGFAGATGNAIGTNNTINFNKSYNIRLEFPNVISFFQFAAKPFAASSRNKGLDPVEIREILPFDPPSAPPSSIADMYTRSMLQCLAGYPLYNPKPLSELSKEYLLKGVNIGDVGFVRADGAFDFLFNICPSQKDSINPSNLPDGFSLGTQSVTRSLERLPHNTWRIPQTVTKTESGEYICKGSEGAILELPEGAVEDEAMNMRLFKDLAKLHGVKWYEYTLIRGRDISNGSLYLVTSFTKCTQWGIAVFDRPCNQGQGLTFVNSPLGWKGLGSSMTKVAAPNQGEIPSQCVFLRGYKIMLHQDIFNKLGKRQPAQRIRGGGGTGFMSRIRNVLTGESSLTRTKPTVTKSDKVVLHANFNLPPVHPSDLINAALLSENPDAKVALTHDDVWCDLLRDVCFVTLPFTASIMIM</sequence>
<evidence type="ECO:0000313" key="2">
    <source>
        <dbReference type="EMBL" id="KIL65298.1"/>
    </source>
</evidence>
<dbReference type="STRING" id="946122.A0A0C2X947"/>
<gene>
    <name evidence="2" type="ORF">M378DRAFT_162234</name>
</gene>
<dbReference type="InParanoid" id="A0A0C2X947"/>
<organism evidence="2 3">
    <name type="scientific">Amanita muscaria (strain Koide BX008)</name>
    <dbReference type="NCBI Taxonomy" id="946122"/>
    <lineage>
        <taxon>Eukaryota</taxon>
        <taxon>Fungi</taxon>
        <taxon>Dikarya</taxon>
        <taxon>Basidiomycota</taxon>
        <taxon>Agaricomycotina</taxon>
        <taxon>Agaricomycetes</taxon>
        <taxon>Agaricomycetidae</taxon>
        <taxon>Agaricales</taxon>
        <taxon>Pluteineae</taxon>
        <taxon>Amanitaceae</taxon>
        <taxon>Amanita</taxon>
    </lineage>
</organism>
<name>A0A0C2X947_AMAMK</name>
<dbReference type="OrthoDB" id="3222453at2759"/>
<accession>A0A0C2X947</accession>
<keyword evidence="3" id="KW-1185">Reference proteome</keyword>